<feature type="transmembrane region" description="Helical" evidence="5">
    <location>
        <begin position="213"/>
        <end position="233"/>
    </location>
</feature>
<evidence type="ECO:0000259" key="6">
    <source>
        <dbReference type="PROSITE" id="PS50850"/>
    </source>
</evidence>
<dbReference type="PRINTS" id="PR01036">
    <property type="entry name" value="TCRTETB"/>
</dbReference>
<feature type="transmembrane region" description="Helical" evidence="5">
    <location>
        <begin position="393"/>
        <end position="415"/>
    </location>
</feature>
<feature type="transmembrane region" description="Helical" evidence="5">
    <location>
        <begin position="183"/>
        <end position="201"/>
    </location>
</feature>
<evidence type="ECO:0000313" key="7">
    <source>
        <dbReference type="EMBL" id="KAK5991584.1"/>
    </source>
</evidence>
<dbReference type="SUPFAM" id="SSF103473">
    <property type="entry name" value="MFS general substrate transporter"/>
    <property type="match status" value="1"/>
</dbReference>
<dbReference type="InterPro" id="IPR020846">
    <property type="entry name" value="MFS_dom"/>
</dbReference>
<sequence>MGDAQQQSITYAPPMMDTAQHHGDLSPIVAESTRSPPSPSTVNAKTNNVITVSTTRFWLLSIGVYIGLFLAMMDASIVSSSLHTIASDFNVFVSVNWVALAYTLAECSCSIVFARVSDVIGRRNAFLIAMTLFFAFSLACGFAHSLHQLVAFRTIQGIGGAGLYSLSTVLLPEVCPDHLLEYMAGLAGVVIIAACIVGPIVGGLLTQYASWRWIFWINGPICVVATVFVLVFWPKQEQIMYVRRRSWREFDYLGSTLLIAATILVVFSFQNVGVSTTKDTWGKAVFIAPVVIGFVSWAALFSWEYLIEFRGVGNSIMPTFPLSLFKNRFYAAGIFTTLFLGFPVFVLVFSVPLRCQLVSGKSPLTAALMLLPMLGATAMGCVLAAAFNAKRNFLFESMLAGAVMSLIGCSLLTTISGSEDDHKMMGYLVFAGIGSGLTIASATGVTGIEIAPRNYAPAQGILAQARVLGGSFGISTSSVFLHNEILRLVPGPVSPELLSTLSDAQSKLPPQLQAVVKLGTAQSFRNSMIVCASVAGVAVVLSFVGFQLEHKDSKQQRIDMIRADAQAVRDDEKRGSSVRVSEA</sequence>
<keyword evidence="4 5" id="KW-0472">Membrane</keyword>
<feature type="transmembrane region" description="Helical" evidence="5">
    <location>
        <begin position="57"/>
        <end position="79"/>
    </location>
</feature>
<feature type="transmembrane region" description="Helical" evidence="5">
    <location>
        <begin position="328"/>
        <end position="352"/>
    </location>
</feature>
<dbReference type="PROSITE" id="PS50850">
    <property type="entry name" value="MFS"/>
    <property type="match status" value="1"/>
</dbReference>
<dbReference type="EMBL" id="JAVFKD010000014">
    <property type="protein sequence ID" value="KAK5991584.1"/>
    <property type="molecule type" value="Genomic_DNA"/>
</dbReference>
<evidence type="ECO:0000256" key="2">
    <source>
        <dbReference type="ARBA" id="ARBA00022692"/>
    </source>
</evidence>
<evidence type="ECO:0000313" key="8">
    <source>
        <dbReference type="Proteomes" id="UP001338125"/>
    </source>
</evidence>
<evidence type="ECO:0000256" key="5">
    <source>
        <dbReference type="SAM" id="Phobius"/>
    </source>
</evidence>
<keyword evidence="3 5" id="KW-1133">Transmembrane helix</keyword>
<feature type="transmembrane region" description="Helical" evidence="5">
    <location>
        <begin position="253"/>
        <end position="272"/>
    </location>
</feature>
<dbReference type="Gene3D" id="1.20.1720.10">
    <property type="entry name" value="Multidrug resistance protein D"/>
    <property type="match status" value="1"/>
</dbReference>
<reference evidence="7 8" key="1">
    <citation type="submission" date="2024-01" db="EMBL/GenBank/DDBJ databases">
        <title>Complete genome of Cladobotryum mycophilum ATHUM6906.</title>
        <authorList>
            <person name="Christinaki A.C."/>
            <person name="Myridakis A.I."/>
            <person name="Kouvelis V.N."/>
        </authorList>
    </citation>
    <scope>NUCLEOTIDE SEQUENCE [LARGE SCALE GENOMIC DNA]</scope>
    <source>
        <strain evidence="7 8">ATHUM6906</strain>
    </source>
</reference>
<feature type="transmembrane region" description="Helical" evidence="5">
    <location>
        <begin position="364"/>
        <end position="386"/>
    </location>
</feature>
<feature type="transmembrane region" description="Helical" evidence="5">
    <location>
        <begin position="125"/>
        <end position="144"/>
    </location>
</feature>
<keyword evidence="2 5" id="KW-0812">Transmembrane</keyword>
<feature type="transmembrane region" description="Helical" evidence="5">
    <location>
        <begin position="427"/>
        <end position="448"/>
    </location>
</feature>
<accession>A0ABR0SHD0</accession>
<feature type="transmembrane region" description="Helical" evidence="5">
    <location>
        <begin position="150"/>
        <end position="171"/>
    </location>
</feature>
<evidence type="ECO:0000256" key="4">
    <source>
        <dbReference type="ARBA" id="ARBA00023136"/>
    </source>
</evidence>
<name>A0ABR0SHD0_9HYPO</name>
<proteinExistence type="predicted"/>
<comment type="subcellular location">
    <subcellularLocation>
        <location evidence="1">Membrane</location>
        <topology evidence="1">Multi-pass membrane protein</topology>
    </subcellularLocation>
</comment>
<dbReference type="PANTHER" id="PTHR23501">
    <property type="entry name" value="MAJOR FACILITATOR SUPERFAMILY"/>
    <property type="match status" value="1"/>
</dbReference>
<feature type="transmembrane region" description="Helical" evidence="5">
    <location>
        <begin position="284"/>
        <end position="307"/>
    </location>
</feature>
<protein>
    <submittedName>
        <fullName evidence="7">MFS-type transporter MFS54-like protein</fullName>
    </submittedName>
</protein>
<comment type="caution">
    <text evidence="7">The sequence shown here is derived from an EMBL/GenBank/DDBJ whole genome shotgun (WGS) entry which is preliminary data.</text>
</comment>
<dbReference type="InterPro" id="IPR036259">
    <property type="entry name" value="MFS_trans_sf"/>
</dbReference>
<dbReference type="PANTHER" id="PTHR23501:SF43">
    <property type="entry name" value="MULTIDRUG TRANSPORTER, PUTATIVE (AFU_ORTHOLOGUE AFUA_6G03040)-RELATED"/>
    <property type="match status" value="1"/>
</dbReference>
<dbReference type="Pfam" id="PF07690">
    <property type="entry name" value="MFS_1"/>
    <property type="match status" value="1"/>
</dbReference>
<feature type="transmembrane region" description="Helical" evidence="5">
    <location>
        <begin position="91"/>
        <end position="113"/>
    </location>
</feature>
<evidence type="ECO:0000256" key="3">
    <source>
        <dbReference type="ARBA" id="ARBA00022989"/>
    </source>
</evidence>
<keyword evidence="8" id="KW-1185">Reference proteome</keyword>
<evidence type="ECO:0000256" key="1">
    <source>
        <dbReference type="ARBA" id="ARBA00004141"/>
    </source>
</evidence>
<dbReference type="InterPro" id="IPR011701">
    <property type="entry name" value="MFS"/>
</dbReference>
<dbReference type="Proteomes" id="UP001338125">
    <property type="component" value="Unassembled WGS sequence"/>
</dbReference>
<feature type="domain" description="Major facilitator superfamily (MFS) profile" evidence="6">
    <location>
        <begin position="60"/>
        <end position="550"/>
    </location>
</feature>
<feature type="transmembrane region" description="Helical" evidence="5">
    <location>
        <begin position="527"/>
        <end position="548"/>
    </location>
</feature>
<gene>
    <name evidence="7" type="ORF">PT974_09869</name>
</gene>
<organism evidence="7 8">
    <name type="scientific">Cladobotryum mycophilum</name>
    <dbReference type="NCBI Taxonomy" id="491253"/>
    <lineage>
        <taxon>Eukaryota</taxon>
        <taxon>Fungi</taxon>
        <taxon>Dikarya</taxon>
        <taxon>Ascomycota</taxon>
        <taxon>Pezizomycotina</taxon>
        <taxon>Sordariomycetes</taxon>
        <taxon>Hypocreomycetidae</taxon>
        <taxon>Hypocreales</taxon>
        <taxon>Hypocreaceae</taxon>
        <taxon>Cladobotryum</taxon>
    </lineage>
</organism>